<dbReference type="GO" id="GO:1990904">
    <property type="term" value="C:ribonucleoprotein complex"/>
    <property type="evidence" value="ECO:0007669"/>
    <property type="project" value="UniProtKB-KW"/>
</dbReference>
<dbReference type="Proteomes" id="UP000594262">
    <property type="component" value="Unplaced"/>
</dbReference>
<dbReference type="InterPro" id="IPR036935">
    <property type="entry name" value="Ribosomal_bL9_N_sf"/>
</dbReference>
<evidence type="ECO:0000259" key="6">
    <source>
        <dbReference type="Pfam" id="PF01281"/>
    </source>
</evidence>
<proteinExistence type="inferred from homology"/>
<reference evidence="7" key="1">
    <citation type="submission" date="2021-01" db="UniProtKB">
        <authorList>
            <consortium name="EnsemblMetazoa"/>
        </authorList>
    </citation>
    <scope>IDENTIFICATION</scope>
</reference>
<evidence type="ECO:0000313" key="8">
    <source>
        <dbReference type="Proteomes" id="UP000594262"/>
    </source>
</evidence>
<dbReference type="GO" id="GO:0006412">
    <property type="term" value="P:translation"/>
    <property type="evidence" value="ECO:0007669"/>
    <property type="project" value="InterPro"/>
</dbReference>
<dbReference type="AlphaFoldDB" id="A0A7M5XDH6"/>
<accession>A0A7M5XDH6</accession>
<evidence type="ECO:0000256" key="4">
    <source>
        <dbReference type="ARBA" id="ARBA00035194"/>
    </source>
</evidence>
<evidence type="ECO:0000256" key="1">
    <source>
        <dbReference type="ARBA" id="ARBA00010605"/>
    </source>
</evidence>
<evidence type="ECO:0000256" key="5">
    <source>
        <dbReference type="ARBA" id="ARBA00035381"/>
    </source>
</evidence>
<keyword evidence="8" id="KW-1185">Reference proteome</keyword>
<dbReference type="GeneID" id="136823441"/>
<dbReference type="Pfam" id="PF01281">
    <property type="entry name" value="Ribosomal_L9_N"/>
    <property type="match status" value="1"/>
</dbReference>
<evidence type="ECO:0000313" key="7">
    <source>
        <dbReference type="EnsemblMetazoa" id="CLYHEMP021564.1"/>
    </source>
</evidence>
<sequence>MFSAVSHLLRHAQMVGPTQAARQYAVAKRKMIRKEYFVYRPKMKSRYRGNPNPRLKLLLLEDVENIGMRHDIVEVKRGIGRWDLIPNKLAVYATEENLVKLGMDPNRLKEDNSIKVPLNVLKYLQKHEIKLVTPQTSDLDQNWLISLHDISEYFFRAGRLRVPVTCMNVTESMDNVIREVGKYTVQVTLNNTITVDVPLVVTERPIDPEKN</sequence>
<dbReference type="RefSeq" id="XP_066935728.1">
    <property type="nucleotide sequence ID" value="XM_067079627.1"/>
</dbReference>
<dbReference type="InterPro" id="IPR020070">
    <property type="entry name" value="Ribosomal_bL9_N"/>
</dbReference>
<dbReference type="GO" id="GO:0003735">
    <property type="term" value="F:structural constituent of ribosome"/>
    <property type="evidence" value="ECO:0007669"/>
    <property type="project" value="InterPro"/>
</dbReference>
<evidence type="ECO:0000256" key="3">
    <source>
        <dbReference type="ARBA" id="ARBA00023274"/>
    </source>
</evidence>
<dbReference type="EnsemblMetazoa" id="CLYHEMT021564.1">
    <property type="protein sequence ID" value="CLYHEMP021564.1"/>
    <property type="gene ID" value="CLYHEMG021564"/>
</dbReference>
<protein>
    <recommendedName>
        <fullName evidence="4">Large ribosomal subunit protein bL9m</fullName>
    </recommendedName>
    <alternativeName>
        <fullName evidence="5">39S ribosomal protein L9, mitochondrial</fullName>
    </alternativeName>
</protein>
<comment type="similarity">
    <text evidence="1">Belongs to the bacterial ribosomal protein bL9 family.</text>
</comment>
<dbReference type="PANTHER" id="PTHR21368">
    <property type="entry name" value="50S RIBOSOMAL PROTEIN L9"/>
    <property type="match status" value="1"/>
</dbReference>
<dbReference type="InterPro" id="IPR000244">
    <property type="entry name" value="Ribosomal_bL9"/>
</dbReference>
<dbReference type="SUPFAM" id="SSF55658">
    <property type="entry name" value="L9 N-domain-like"/>
    <property type="match status" value="1"/>
</dbReference>
<keyword evidence="3" id="KW-0687">Ribonucleoprotein</keyword>
<keyword evidence="2" id="KW-0689">Ribosomal protein</keyword>
<feature type="domain" description="Ribosomal protein L9" evidence="6">
    <location>
        <begin position="56"/>
        <end position="100"/>
    </location>
</feature>
<dbReference type="InterPro" id="IPR009027">
    <property type="entry name" value="Ribosomal_bL9/RNase_H1_N"/>
</dbReference>
<evidence type="ECO:0000256" key="2">
    <source>
        <dbReference type="ARBA" id="ARBA00022980"/>
    </source>
</evidence>
<dbReference type="GO" id="GO:0005840">
    <property type="term" value="C:ribosome"/>
    <property type="evidence" value="ECO:0007669"/>
    <property type="project" value="UniProtKB-KW"/>
</dbReference>
<dbReference type="OrthoDB" id="5555409at2759"/>
<dbReference type="Gene3D" id="3.40.5.10">
    <property type="entry name" value="Ribosomal protein L9, N-terminal domain"/>
    <property type="match status" value="1"/>
</dbReference>
<organism evidence="7 8">
    <name type="scientific">Clytia hemisphaerica</name>
    <dbReference type="NCBI Taxonomy" id="252671"/>
    <lineage>
        <taxon>Eukaryota</taxon>
        <taxon>Metazoa</taxon>
        <taxon>Cnidaria</taxon>
        <taxon>Hydrozoa</taxon>
        <taxon>Hydroidolina</taxon>
        <taxon>Leptothecata</taxon>
        <taxon>Obeliida</taxon>
        <taxon>Clytiidae</taxon>
        <taxon>Clytia</taxon>
    </lineage>
</organism>
<name>A0A7M5XDH6_9CNID</name>